<evidence type="ECO:0000256" key="1">
    <source>
        <dbReference type="PROSITE-ProRule" id="PRU00723"/>
    </source>
</evidence>
<name>A0A8X8WH84_SALSN</name>
<reference evidence="4" key="1">
    <citation type="submission" date="2018-01" db="EMBL/GenBank/DDBJ databases">
        <authorList>
            <person name="Mao J.F."/>
        </authorList>
    </citation>
    <scope>NUCLEOTIDE SEQUENCE</scope>
    <source>
        <strain evidence="4">Huo1</strain>
        <tissue evidence="4">Leaf</tissue>
    </source>
</reference>
<proteinExistence type="predicted"/>
<feature type="compositionally biased region" description="Basic and acidic residues" evidence="2">
    <location>
        <begin position="599"/>
        <end position="611"/>
    </location>
</feature>
<dbReference type="EMBL" id="PNBA02000017">
    <property type="protein sequence ID" value="KAG6394690.1"/>
    <property type="molecule type" value="Genomic_DNA"/>
</dbReference>
<protein>
    <recommendedName>
        <fullName evidence="3">C3H1-type domain-containing protein</fullName>
    </recommendedName>
</protein>
<keyword evidence="1" id="KW-0479">Metal-binding</keyword>
<evidence type="ECO:0000313" key="5">
    <source>
        <dbReference type="Proteomes" id="UP000298416"/>
    </source>
</evidence>
<dbReference type="PANTHER" id="PTHR46156:SF1">
    <property type="entry name" value="ZINC FINGER CCCH DOMAIN-CONTAINING PROTEIN 3"/>
    <property type="match status" value="1"/>
</dbReference>
<evidence type="ECO:0000259" key="3">
    <source>
        <dbReference type="PROSITE" id="PS50103"/>
    </source>
</evidence>
<organism evidence="4">
    <name type="scientific">Salvia splendens</name>
    <name type="common">Scarlet sage</name>
    <dbReference type="NCBI Taxonomy" id="180675"/>
    <lineage>
        <taxon>Eukaryota</taxon>
        <taxon>Viridiplantae</taxon>
        <taxon>Streptophyta</taxon>
        <taxon>Embryophyta</taxon>
        <taxon>Tracheophyta</taxon>
        <taxon>Spermatophyta</taxon>
        <taxon>Magnoliopsida</taxon>
        <taxon>eudicotyledons</taxon>
        <taxon>Gunneridae</taxon>
        <taxon>Pentapetalae</taxon>
        <taxon>asterids</taxon>
        <taxon>lamiids</taxon>
        <taxon>Lamiales</taxon>
        <taxon>Lamiaceae</taxon>
        <taxon>Nepetoideae</taxon>
        <taxon>Mentheae</taxon>
        <taxon>Salviinae</taxon>
        <taxon>Salvia</taxon>
        <taxon>Salvia subgen. Calosphace</taxon>
        <taxon>core Calosphace</taxon>
    </lineage>
</organism>
<keyword evidence="5" id="KW-1185">Reference proteome</keyword>
<evidence type="ECO:0000313" key="4">
    <source>
        <dbReference type="EMBL" id="KAG6394690.1"/>
    </source>
</evidence>
<gene>
    <name evidence="4" type="ORF">SASPL_145280</name>
</gene>
<comment type="caution">
    <text evidence="4">The sequence shown here is derived from an EMBL/GenBank/DDBJ whole genome shotgun (WGS) entry which is preliminary data.</text>
</comment>
<dbReference type="GO" id="GO:0008270">
    <property type="term" value="F:zinc ion binding"/>
    <property type="evidence" value="ECO:0007669"/>
    <property type="project" value="UniProtKB-KW"/>
</dbReference>
<dbReference type="PANTHER" id="PTHR46156">
    <property type="entry name" value="CCCH ZINGC FINGER"/>
    <property type="match status" value="1"/>
</dbReference>
<feature type="zinc finger region" description="C3H1-type" evidence="1">
    <location>
        <begin position="817"/>
        <end position="846"/>
    </location>
</feature>
<feature type="domain" description="C3H1-type" evidence="3">
    <location>
        <begin position="817"/>
        <end position="846"/>
    </location>
</feature>
<keyword evidence="1" id="KW-0863">Zinc-finger</keyword>
<accession>A0A8X8WH84</accession>
<feature type="compositionally biased region" description="Polar residues" evidence="2">
    <location>
        <begin position="197"/>
        <end position="209"/>
    </location>
</feature>
<keyword evidence="1" id="KW-0862">Zinc</keyword>
<dbReference type="AlphaFoldDB" id="A0A8X8WH84"/>
<feature type="zinc finger region" description="C3H1-type" evidence="1">
    <location>
        <begin position="899"/>
        <end position="926"/>
    </location>
</feature>
<reference evidence="4" key="2">
    <citation type="submission" date="2020-08" db="EMBL/GenBank/DDBJ databases">
        <title>Plant Genome Project.</title>
        <authorList>
            <person name="Zhang R.-G."/>
        </authorList>
    </citation>
    <scope>NUCLEOTIDE SEQUENCE</scope>
    <source>
        <strain evidence="4">Huo1</strain>
        <tissue evidence="4">Leaf</tissue>
    </source>
</reference>
<dbReference type="SMART" id="SM00356">
    <property type="entry name" value="ZnF_C3H1"/>
    <property type="match status" value="4"/>
</dbReference>
<feature type="region of interest" description="Disordered" evidence="2">
    <location>
        <begin position="170"/>
        <end position="217"/>
    </location>
</feature>
<dbReference type="GO" id="GO:0005634">
    <property type="term" value="C:nucleus"/>
    <property type="evidence" value="ECO:0007669"/>
    <property type="project" value="TreeGrafter"/>
</dbReference>
<dbReference type="Gene3D" id="4.10.1000.10">
    <property type="entry name" value="Zinc finger, CCCH-type"/>
    <property type="match status" value="1"/>
</dbReference>
<feature type="domain" description="C3H1-type" evidence="3">
    <location>
        <begin position="872"/>
        <end position="898"/>
    </location>
</feature>
<dbReference type="InterPro" id="IPR000571">
    <property type="entry name" value="Znf_CCCH"/>
</dbReference>
<feature type="region of interest" description="Disordered" evidence="2">
    <location>
        <begin position="599"/>
        <end position="620"/>
    </location>
</feature>
<feature type="zinc finger region" description="C3H1-type" evidence="1">
    <location>
        <begin position="872"/>
        <end position="898"/>
    </location>
</feature>
<feature type="domain" description="C3H1-type" evidence="3">
    <location>
        <begin position="899"/>
        <end position="926"/>
    </location>
</feature>
<sequence>MGEAMQIKGDAIISDVRFKDANSKDFLPNHADTPQVILDAKHFRSLAFTDCPNVAFDISVGSCILSANNKETLPEFEASFSDNMGTVPPHNVYSIEVSPEMISGRETCVSIDNSSSKVISDSETCVPVANSSKLDSLMVESRAVCLAMDGDFVGEKDRCKGVNCLQEGPSGVQNSDLEMGSDEQHPTRPSELGAEPSGNTSSAPTTISPCRTPDARGEDLNAANREEILVDGYRLLGIDDLALITSGISCSYRNGPSASDSGDESLASSFDMRSCMSSPEGLQVYSDSCISRNTETSACLSDTEMICRSDKISSKKNVFADPSSNSLGKCLEVAVNKSQTNPVAPQSLLQNTSQVVKKLYPVHGKLTWSKDQVPYAVTKVFPVQHPSSFIKPPVPQSNATKAAGPIQSSYIRKGNSLLRKDSQSNDASHGFPGSSCSVYQPSPCTNTIKNDLESEYKTDDADSLTLKRTVKVKTSEMTKAMTQNRNRNSLSCSTCNLEEPLPVSNPHSNDFPSKTLDVMEERINYSPGPECGTDSVVVSDSPSTAVEGNPGKKVIYVKRRSYQLVATSNSDDMSIVGVDSTQSRLSDGYYKSRENQLLRASQENHVKRGNEDSTASGLVPHSIIPKIPTRRQSGLSKTSRSSKFSFVWKLHDTQSSEKHKNSLRPRKVWPHLFSTKKAAYWKSFIQGINLSHSNISWLDLTNDAFGACLSVSLSELFSQKLLVSRKRGAIYTKSSHGYSLSLKWSKSIERSSRKANEEATRAVAAAEKRKKEKRVLFTLLQRAEIMFLLIRDPKIRVRVLASVKVRWSLLTARLRLARKSKYCQFFTRFGKCNKDDGKCLCIHDPSKVVVCTKFLAGSCTNVNCISTHKVIPERMQGCSYFLKGLCSNDNCPYRHVHVNPDSSVCENFLRGYCADGNECQKKHTYTCPAFEATGVSPQASLHHPKTKTEKKPRIEHKVGYFDGGLIGVDDWSSASAAAPSVEKLSTRGKVDIVVYEGQFPDYISLEVAMMKRFKDVMKFRQMHRKIIVSYRYSVSYIYIFVSSHWQPEMNIIDVEV</sequence>
<dbReference type="Proteomes" id="UP000298416">
    <property type="component" value="Unassembled WGS sequence"/>
</dbReference>
<evidence type="ECO:0000256" key="2">
    <source>
        <dbReference type="SAM" id="MobiDB-lite"/>
    </source>
</evidence>
<dbReference type="PROSITE" id="PS50103">
    <property type="entry name" value="ZF_C3H1"/>
    <property type="match status" value="3"/>
</dbReference>